<dbReference type="Proteomes" id="UP000582646">
    <property type="component" value="Unassembled WGS sequence"/>
</dbReference>
<proteinExistence type="predicted"/>
<gene>
    <name evidence="1" type="ORF">HF999_14290</name>
</gene>
<dbReference type="EMBL" id="JAAXOQ010000018">
    <property type="protein sequence ID" value="NKY19533.1"/>
    <property type="molecule type" value="Genomic_DNA"/>
</dbReference>
<keyword evidence="2" id="KW-1185">Reference proteome</keyword>
<sequence>MTALKIEDIAEFKVGALPTKARIQVWDVTAREAVDSFVVLVVGSGGQGATFGGDEFMQTVQARWPGAVVLSQLPPGSPNSYLPRSDSGAAAGDYHYRVLGMSGPFRHPAVQQALVDTILFRGVEL</sequence>
<dbReference type="RefSeq" id="WP_168546526.1">
    <property type="nucleotide sequence ID" value="NZ_BAAAKS010000054.1"/>
</dbReference>
<evidence type="ECO:0000313" key="1">
    <source>
        <dbReference type="EMBL" id="NKY19533.1"/>
    </source>
</evidence>
<protein>
    <submittedName>
        <fullName evidence="1">Uncharacterized protein</fullName>
    </submittedName>
</protein>
<accession>A0A846X301</accession>
<name>A0A846X301_9ACTN</name>
<organism evidence="1 2">
    <name type="scientific">Tsukamurella spumae</name>
    <dbReference type="NCBI Taxonomy" id="44753"/>
    <lineage>
        <taxon>Bacteria</taxon>
        <taxon>Bacillati</taxon>
        <taxon>Actinomycetota</taxon>
        <taxon>Actinomycetes</taxon>
        <taxon>Mycobacteriales</taxon>
        <taxon>Tsukamurellaceae</taxon>
        <taxon>Tsukamurella</taxon>
    </lineage>
</organism>
<evidence type="ECO:0000313" key="2">
    <source>
        <dbReference type="Proteomes" id="UP000582646"/>
    </source>
</evidence>
<dbReference type="AlphaFoldDB" id="A0A846X301"/>
<comment type="caution">
    <text evidence="1">The sequence shown here is derived from an EMBL/GenBank/DDBJ whole genome shotgun (WGS) entry which is preliminary data.</text>
</comment>
<reference evidence="1 2" key="1">
    <citation type="submission" date="2020-04" db="EMBL/GenBank/DDBJ databases">
        <title>MicrobeNet Type strains.</title>
        <authorList>
            <person name="Nicholson A.C."/>
        </authorList>
    </citation>
    <scope>NUCLEOTIDE SEQUENCE [LARGE SCALE GENOMIC DNA]</scope>
    <source>
        <strain evidence="1 2">DSM 44113</strain>
    </source>
</reference>